<reference evidence="1" key="1">
    <citation type="submission" date="2021-06" db="EMBL/GenBank/DDBJ databases">
        <authorList>
            <person name="Kallberg Y."/>
            <person name="Tangrot J."/>
            <person name="Rosling A."/>
        </authorList>
    </citation>
    <scope>NUCLEOTIDE SEQUENCE</scope>
    <source>
        <strain evidence="1">FL130A</strain>
    </source>
</reference>
<evidence type="ECO:0000313" key="1">
    <source>
        <dbReference type="EMBL" id="CAG8777827.1"/>
    </source>
</evidence>
<dbReference type="AlphaFoldDB" id="A0A9N9JF88"/>
<evidence type="ECO:0000313" key="2">
    <source>
        <dbReference type="Proteomes" id="UP000789508"/>
    </source>
</evidence>
<feature type="non-terminal residue" evidence="1">
    <location>
        <position position="1"/>
    </location>
</feature>
<protein>
    <submittedName>
        <fullName evidence="1">1140_t:CDS:1</fullName>
    </submittedName>
</protein>
<sequence>KYEFQEVFYHNITQEEYYQNYRNRIHFVEKPTKEQKQSTFLQELIEIDNKSIIIYGKIPRPYNPIYNKKVLNRVTNPPNIEILQEIRKQYNQLQQIIKTLQLIEIPLLEKEGLTLQNAYENNKRIRPTK</sequence>
<comment type="caution">
    <text evidence="1">The sequence shown here is derived from an EMBL/GenBank/DDBJ whole genome shotgun (WGS) entry which is preliminary data.</text>
</comment>
<dbReference type="Proteomes" id="UP000789508">
    <property type="component" value="Unassembled WGS sequence"/>
</dbReference>
<proteinExistence type="predicted"/>
<keyword evidence="2" id="KW-1185">Reference proteome</keyword>
<organism evidence="1 2">
    <name type="scientific">Ambispora leptoticha</name>
    <dbReference type="NCBI Taxonomy" id="144679"/>
    <lineage>
        <taxon>Eukaryota</taxon>
        <taxon>Fungi</taxon>
        <taxon>Fungi incertae sedis</taxon>
        <taxon>Mucoromycota</taxon>
        <taxon>Glomeromycotina</taxon>
        <taxon>Glomeromycetes</taxon>
        <taxon>Archaeosporales</taxon>
        <taxon>Ambisporaceae</taxon>
        <taxon>Ambispora</taxon>
    </lineage>
</organism>
<dbReference type="EMBL" id="CAJVPS010056841">
    <property type="protein sequence ID" value="CAG8777827.1"/>
    <property type="molecule type" value="Genomic_DNA"/>
</dbReference>
<name>A0A9N9JF88_9GLOM</name>
<accession>A0A9N9JF88</accession>
<feature type="non-terminal residue" evidence="1">
    <location>
        <position position="129"/>
    </location>
</feature>
<gene>
    <name evidence="1" type="ORF">ALEPTO_LOCUS14500</name>
</gene>